<evidence type="ECO:0000313" key="2">
    <source>
        <dbReference type="Proteomes" id="UP001482620"/>
    </source>
</evidence>
<sequence>MENCNWEVFTLSESREHRRRGRVTTLFHVLSSKISKLLHKWTLFLTHCLFWVSAKQLNKPRVSSKTLLTLVSRVGSQIEGTGVILTVFLTTLLCRIGGVNLNSLVLCDIPNLHKLLDQGAEKAISHS</sequence>
<dbReference type="EMBL" id="JAHRIQ010064363">
    <property type="protein sequence ID" value="MEQ2242335.1"/>
    <property type="molecule type" value="Genomic_DNA"/>
</dbReference>
<keyword evidence="2" id="KW-1185">Reference proteome</keyword>
<reference evidence="1 2" key="1">
    <citation type="submission" date="2021-06" db="EMBL/GenBank/DDBJ databases">
        <authorList>
            <person name="Palmer J.M."/>
        </authorList>
    </citation>
    <scope>NUCLEOTIDE SEQUENCE [LARGE SCALE GENOMIC DNA]</scope>
    <source>
        <strain evidence="2">if_2019</strain>
        <tissue evidence="1">Muscle</tissue>
    </source>
</reference>
<name>A0ABV0UAX8_9TELE</name>
<evidence type="ECO:0000313" key="1">
    <source>
        <dbReference type="EMBL" id="MEQ2242335.1"/>
    </source>
</evidence>
<comment type="caution">
    <text evidence="1">The sequence shown here is derived from an EMBL/GenBank/DDBJ whole genome shotgun (WGS) entry which is preliminary data.</text>
</comment>
<protein>
    <submittedName>
        <fullName evidence="1">Uncharacterized protein</fullName>
    </submittedName>
</protein>
<gene>
    <name evidence="1" type="ORF">ILYODFUR_034880</name>
</gene>
<accession>A0ABV0UAX8</accession>
<organism evidence="1 2">
    <name type="scientific">Ilyodon furcidens</name>
    <name type="common">goldbreast splitfin</name>
    <dbReference type="NCBI Taxonomy" id="33524"/>
    <lineage>
        <taxon>Eukaryota</taxon>
        <taxon>Metazoa</taxon>
        <taxon>Chordata</taxon>
        <taxon>Craniata</taxon>
        <taxon>Vertebrata</taxon>
        <taxon>Euteleostomi</taxon>
        <taxon>Actinopterygii</taxon>
        <taxon>Neopterygii</taxon>
        <taxon>Teleostei</taxon>
        <taxon>Neoteleostei</taxon>
        <taxon>Acanthomorphata</taxon>
        <taxon>Ovalentaria</taxon>
        <taxon>Atherinomorphae</taxon>
        <taxon>Cyprinodontiformes</taxon>
        <taxon>Goodeidae</taxon>
        <taxon>Ilyodon</taxon>
    </lineage>
</organism>
<proteinExistence type="predicted"/>
<dbReference type="Proteomes" id="UP001482620">
    <property type="component" value="Unassembled WGS sequence"/>
</dbReference>